<protein>
    <recommendedName>
        <fullName evidence="8">Biotin transporter</fullName>
    </recommendedName>
</protein>
<comment type="similarity">
    <text evidence="2 8">Belongs to the BioY family.</text>
</comment>
<dbReference type="InterPro" id="IPR003784">
    <property type="entry name" value="BioY"/>
</dbReference>
<organism evidence="10 11">
    <name type="scientific">Terrilactibacillus laevilacticus</name>
    <dbReference type="NCBI Taxonomy" id="1380157"/>
    <lineage>
        <taxon>Bacteria</taxon>
        <taxon>Bacillati</taxon>
        <taxon>Bacillota</taxon>
        <taxon>Bacilli</taxon>
        <taxon>Bacillales</taxon>
        <taxon>Bacillaceae</taxon>
        <taxon>Terrilactibacillus</taxon>
    </lineage>
</organism>
<reference evidence="11" key="1">
    <citation type="journal article" date="2019" name="Int. J. Syst. Evol. Microbiol.">
        <title>The Global Catalogue of Microorganisms (GCM) 10K type strain sequencing project: providing services to taxonomists for standard genome sequencing and annotation.</title>
        <authorList>
            <consortium name="The Broad Institute Genomics Platform"/>
            <consortium name="The Broad Institute Genome Sequencing Center for Infectious Disease"/>
            <person name="Wu L."/>
            <person name="Ma J."/>
        </authorList>
    </citation>
    <scope>NUCLEOTIDE SEQUENCE [LARGE SCALE GENOMIC DNA]</scope>
    <source>
        <strain evidence="11">TISTR 2241</strain>
    </source>
</reference>
<sequence>MKTKSLTLISLFVAVMIVFGTLPTIQIPFIPVPFTFQMIGVMLVGSILGARKGFIAMLVFIILIAAGCPFLSGGRGGLAVLFGPTGGYILSWPIAVFVIGLITDHIKTMKFVVAQYYFAILVGIFIIYFSGILWLSIYNHLPLNSVIAGNSILFVLDLVKAALCATLSSQLRSRLAISGKLS</sequence>
<evidence type="ECO:0000313" key="10">
    <source>
        <dbReference type="EMBL" id="MFD2616417.1"/>
    </source>
</evidence>
<dbReference type="PANTHER" id="PTHR34295">
    <property type="entry name" value="BIOTIN TRANSPORTER BIOY"/>
    <property type="match status" value="1"/>
</dbReference>
<feature type="transmembrane region" description="Helical" evidence="9">
    <location>
        <begin position="30"/>
        <end position="48"/>
    </location>
</feature>
<evidence type="ECO:0000256" key="3">
    <source>
        <dbReference type="ARBA" id="ARBA00022448"/>
    </source>
</evidence>
<feature type="transmembrane region" description="Helical" evidence="9">
    <location>
        <begin position="114"/>
        <end position="135"/>
    </location>
</feature>
<keyword evidence="7 8" id="KW-0472">Membrane</keyword>
<keyword evidence="5 9" id="KW-0812">Transmembrane</keyword>
<comment type="subcellular location">
    <subcellularLocation>
        <location evidence="1 8">Cell membrane</location>
        <topology evidence="1 8">Multi-pass membrane protein</topology>
    </subcellularLocation>
</comment>
<keyword evidence="11" id="KW-1185">Reference proteome</keyword>
<dbReference type="Pfam" id="PF02632">
    <property type="entry name" value="BioY"/>
    <property type="match status" value="1"/>
</dbReference>
<evidence type="ECO:0000256" key="2">
    <source>
        <dbReference type="ARBA" id="ARBA00010692"/>
    </source>
</evidence>
<feature type="transmembrane region" description="Helical" evidence="9">
    <location>
        <begin position="147"/>
        <end position="167"/>
    </location>
</feature>
<keyword evidence="6 9" id="KW-1133">Transmembrane helix</keyword>
<dbReference type="Gene3D" id="1.10.1760.20">
    <property type="match status" value="1"/>
</dbReference>
<dbReference type="Proteomes" id="UP001597458">
    <property type="component" value="Unassembled WGS sequence"/>
</dbReference>
<evidence type="ECO:0000256" key="5">
    <source>
        <dbReference type="ARBA" id="ARBA00022692"/>
    </source>
</evidence>
<dbReference type="PIRSF" id="PIRSF016661">
    <property type="entry name" value="BioY"/>
    <property type="match status" value="1"/>
</dbReference>
<dbReference type="PANTHER" id="PTHR34295:SF4">
    <property type="entry name" value="BIOTIN TRANSPORTER BIOY-RELATED"/>
    <property type="match status" value="1"/>
</dbReference>
<gene>
    <name evidence="10" type="ORF">ACFSTF_03690</name>
</gene>
<evidence type="ECO:0000256" key="1">
    <source>
        <dbReference type="ARBA" id="ARBA00004651"/>
    </source>
</evidence>
<evidence type="ECO:0000256" key="6">
    <source>
        <dbReference type="ARBA" id="ARBA00022989"/>
    </source>
</evidence>
<evidence type="ECO:0000256" key="8">
    <source>
        <dbReference type="PIRNR" id="PIRNR016661"/>
    </source>
</evidence>
<dbReference type="RefSeq" id="WP_141189841.1">
    <property type="nucleotide sequence ID" value="NZ_JBHUMR010000007.1"/>
</dbReference>
<accession>A0ABW5PNH8</accession>
<evidence type="ECO:0000256" key="9">
    <source>
        <dbReference type="SAM" id="Phobius"/>
    </source>
</evidence>
<evidence type="ECO:0000256" key="7">
    <source>
        <dbReference type="ARBA" id="ARBA00023136"/>
    </source>
</evidence>
<proteinExistence type="inferred from homology"/>
<evidence type="ECO:0000313" key="11">
    <source>
        <dbReference type="Proteomes" id="UP001597458"/>
    </source>
</evidence>
<keyword evidence="4 8" id="KW-1003">Cell membrane</keyword>
<name>A0ABW5PNH8_9BACI</name>
<feature type="transmembrane region" description="Helical" evidence="9">
    <location>
        <begin position="55"/>
        <end position="72"/>
    </location>
</feature>
<keyword evidence="3 8" id="KW-0813">Transport</keyword>
<comment type="caution">
    <text evidence="10">The sequence shown here is derived from an EMBL/GenBank/DDBJ whole genome shotgun (WGS) entry which is preliminary data.</text>
</comment>
<feature type="transmembrane region" description="Helical" evidence="9">
    <location>
        <begin position="78"/>
        <end position="102"/>
    </location>
</feature>
<evidence type="ECO:0000256" key="4">
    <source>
        <dbReference type="ARBA" id="ARBA00022475"/>
    </source>
</evidence>
<dbReference type="EMBL" id="JBHUMR010000007">
    <property type="protein sequence ID" value="MFD2616417.1"/>
    <property type="molecule type" value="Genomic_DNA"/>
</dbReference>